<comment type="caution">
    <text evidence="2">The sequence shown here is derived from an EMBL/GenBank/DDBJ whole genome shotgun (WGS) entry which is preliminary data.</text>
</comment>
<dbReference type="SUPFAM" id="SSF47413">
    <property type="entry name" value="lambda repressor-like DNA-binding domains"/>
    <property type="match status" value="1"/>
</dbReference>
<keyword evidence="3" id="KW-1185">Reference proteome</keyword>
<dbReference type="Gene3D" id="1.10.260.40">
    <property type="entry name" value="lambda repressor-like DNA-binding domains"/>
    <property type="match status" value="1"/>
</dbReference>
<dbReference type="Proteomes" id="UP000184514">
    <property type="component" value="Unassembled WGS sequence"/>
</dbReference>
<evidence type="ECO:0000313" key="2">
    <source>
        <dbReference type="EMBL" id="OJI95275.1"/>
    </source>
</evidence>
<dbReference type="RefSeq" id="WP_245812222.1">
    <property type="nucleotide sequence ID" value="NZ_MLCB01000037.1"/>
</dbReference>
<dbReference type="InterPro" id="IPR010982">
    <property type="entry name" value="Lambda_DNA-bd_dom_sf"/>
</dbReference>
<feature type="domain" description="HTH cro/C1-type" evidence="1">
    <location>
        <begin position="34"/>
        <end position="88"/>
    </location>
</feature>
<proteinExistence type="predicted"/>
<evidence type="ECO:0000259" key="1">
    <source>
        <dbReference type="PROSITE" id="PS50943"/>
    </source>
</evidence>
<name>A0A1L9P171_9RHOB</name>
<reference evidence="2 3" key="1">
    <citation type="submission" date="2016-10" db="EMBL/GenBank/DDBJ databases">
        <title>Genome sequence of Planktotalea frisia SH6-1.</title>
        <authorList>
            <person name="Poehlein A."/>
            <person name="Bakenhus I."/>
            <person name="Voget S."/>
            <person name="Brinkhoff T."/>
            <person name="Simon M."/>
        </authorList>
    </citation>
    <scope>NUCLEOTIDE SEQUENCE [LARGE SCALE GENOMIC DNA]</scope>
    <source>
        <strain evidence="2 3">SH6-1</strain>
    </source>
</reference>
<dbReference type="InterPro" id="IPR001387">
    <property type="entry name" value="Cro/C1-type_HTH"/>
</dbReference>
<evidence type="ECO:0000313" key="3">
    <source>
        <dbReference type="Proteomes" id="UP000184514"/>
    </source>
</evidence>
<gene>
    <name evidence="2" type="ORF">PFRI_04740</name>
</gene>
<dbReference type="SMART" id="SM00530">
    <property type="entry name" value="HTH_XRE"/>
    <property type="match status" value="1"/>
</dbReference>
<protein>
    <submittedName>
        <fullName evidence="2">Transcriptional repressor DicA</fullName>
    </submittedName>
</protein>
<dbReference type="CDD" id="cd00093">
    <property type="entry name" value="HTH_XRE"/>
    <property type="match status" value="1"/>
</dbReference>
<sequence length="145" mass="15856">MDDIDALNAKPITNDDMAADDWYGPDAATFGDRLAAARDNAKMTQAQMARRLGIKASTLKAWEQDLSEPRANHLSIMAGVLNVSMMWLMNGEGEGLDAPNADGPVSEADLGELLRDMRDLRVTISQSAEQLGRLEKRLRGALKSR</sequence>
<dbReference type="Pfam" id="PF01381">
    <property type="entry name" value="HTH_3"/>
    <property type="match status" value="1"/>
</dbReference>
<dbReference type="STRING" id="696762.PFRI_04740"/>
<dbReference type="EMBL" id="MLCB01000037">
    <property type="protein sequence ID" value="OJI95275.1"/>
    <property type="molecule type" value="Genomic_DNA"/>
</dbReference>
<organism evidence="2 3">
    <name type="scientific">Planktotalea frisia</name>
    <dbReference type="NCBI Taxonomy" id="696762"/>
    <lineage>
        <taxon>Bacteria</taxon>
        <taxon>Pseudomonadati</taxon>
        <taxon>Pseudomonadota</taxon>
        <taxon>Alphaproteobacteria</taxon>
        <taxon>Rhodobacterales</taxon>
        <taxon>Paracoccaceae</taxon>
        <taxon>Planktotalea</taxon>
    </lineage>
</organism>
<accession>A0A1L9P171</accession>
<dbReference type="GO" id="GO:0003677">
    <property type="term" value="F:DNA binding"/>
    <property type="evidence" value="ECO:0007669"/>
    <property type="project" value="InterPro"/>
</dbReference>
<dbReference type="PROSITE" id="PS50943">
    <property type="entry name" value="HTH_CROC1"/>
    <property type="match status" value="1"/>
</dbReference>
<dbReference type="AlphaFoldDB" id="A0A1L9P171"/>